<comment type="caution">
    <text evidence="4">The sequence shown here is derived from an EMBL/GenBank/DDBJ whole genome shotgun (WGS) entry which is preliminary data.</text>
</comment>
<dbReference type="InterPro" id="IPR016181">
    <property type="entry name" value="Acyl_CoA_acyltransferase"/>
</dbReference>
<accession>A0ABR9QGR1</accession>
<sequence>MEQTKQKIEIVEYHEGLAAGVAEMWNLSRDGWGGDSHVTTEEKVRTQEANSSNLNLYLAMDGDKVVGYCGLCEYREDEGALYIPLLNVRSDYHGKKIGKQLVLKALERAVELNWPRLDLYTWPGNSKAVPLYKKCGFFWEDRDDTTHLMNFMPTVLNTEAIKDYFTNVDWYDASTRVIEVTPDGKKENDFTYYEYKWNSNGDELRLGFERTGRGLRSIETNDYSITVEVENFTLVCDAAYTVRYFIKNKSGKPLQIDLKGKDHKIVRYSYEHSLSVNEETVLEATFHLENLVEEQSNWRTHPSVVTNMLINGKEATFAVGILPKLPAKLKGVVPGSQCYLNEKAVFYLDLENNFSETASFILTVPENELVSLKQSEFSVTLAPKEKTSIPVPYTLLQYGFYAPVIRVSVERENGGSQQFTKQIGVAFKGLGARFAGECDDYWHIYNGLYHLYLSKFDNKLIPGRATKGSQSTMFMYPKLGKPYSSELSKRKPSFVEYKEENGAMVLYATYESSDFANIELVSVSKLYGEGLVEQSYLVRNKNTSNTADPVWIYQPIYHELVKPILPMKGQVVKVEDQAYSDYGVWNSADLTENWLFSRHDSYAHGVSWPNDARVNFETWFFYVEHNLGNIPANGEISTKPVYHSLGAYQNWEEFREFALKKTVRTAATVDDLFFQKEELEMKLVDRKANYIQGEVTLNGKTITVSAEDEKREVDATIEMKTTPLSTVVAEYEINGIKDCKKALTINPSNKPITIQKEMRDGVEVVTATNEEISIAAAESFYPALFSLKVNEKEWLDTSFPTLKPKSWWNPWSGGIRSGLLGINNKSFTKEKTIIGEGKLEDQEGRVWKGLKISTVFTENETYKGLGIHQYYLMLPGVPVVAFFTKITQNTGTYFHYKKWFTECNFQLGWVQNTESDRKYIAGKTEFQAGLSDHTIVGTTTDEQILQLVAEREAVDVESYMNKEVMLFAIWREIQMANGTELLSAPSFIVGSDKILSSDEVKDLQRMTFKEVEDENN</sequence>
<reference evidence="4 5" key="1">
    <citation type="submission" date="2020-10" db="EMBL/GenBank/DDBJ databases">
        <title>Bacillus sp. HD4P25, an endophyte from a halophyte.</title>
        <authorList>
            <person name="Sun J.-Q."/>
        </authorList>
    </citation>
    <scope>NUCLEOTIDE SEQUENCE [LARGE SCALE GENOMIC DNA]</scope>
    <source>
        <strain evidence="4 5">YIM 93174</strain>
    </source>
</reference>
<dbReference type="InterPro" id="IPR050832">
    <property type="entry name" value="Bact_Acetyltransf"/>
</dbReference>
<evidence type="ECO:0000256" key="1">
    <source>
        <dbReference type="ARBA" id="ARBA00022679"/>
    </source>
</evidence>
<keyword evidence="5" id="KW-1185">Reference proteome</keyword>
<proteinExistence type="predicted"/>
<keyword evidence="2" id="KW-0012">Acyltransferase</keyword>
<evidence type="ECO:0000313" key="4">
    <source>
        <dbReference type="EMBL" id="MBE4907671.1"/>
    </source>
</evidence>
<evidence type="ECO:0000256" key="2">
    <source>
        <dbReference type="ARBA" id="ARBA00023315"/>
    </source>
</evidence>
<dbReference type="EMBL" id="JADCLJ010000014">
    <property type="protein sequence ID" value="MBE4907671.1"/>
    <property type="molecule type" value="Genomic_DNA"/>
</dbReference>
<gene>
    <name evidence="4" type="ORF">IMZ08_06345</name>
</gene>
<dbReference type="RefSeq" id="WP_193535151.1">
    <property type="nucleotide sequence ID" value="NZ_JADCLJ010000014.1"/>
</dbReference>
<dbReference type="Proteomes" id="UP001516662">
    <property type="component" value="Unassembled WGS sequence"/>
</dbReference>
<organism evidence="4 5">
    <name type="scientific">Litchfieldia luteola</name>
    <dbReference type="NCBI Taxonomy" id="682179"/>
    <lineage>
        <taxon>Bacteria</taxon>
        <taxon>Bacillati</taxon>
        <taxon>Bacillota</taxon>
        <taxon>Bacilli</taxon>
        <taxon>Bacillales</taxon>
        <taxon>Bacillaceae</taxon>
        <taxon>Litchfieldia</taxon>
    </lineage>
</organism>
<keyword evidence="1" id="KW-0808">Transferase</keyword>
<dbReference type="PANTHER" id="PTHR43877">
    <property type="entry name" value="AMINOALKYLPHOSPHONATE N-ACETYLTRANSFERASE-RELATED-RELATED"/>
    <property type="match status" value="1"/>
</dbReference>
<dbReference type="SUPFAM" id="SSF55729">
    <property type="entry name" value="Acyl-CoA N-acyltransferases (Nat)"/>
    <property type="match status" value="1"/>
</dbReference>
<dbReference type="Gene3D" id="3.40.630.30">
    <property type="match status" value="1"/>
</dbReference>
<name>A0ABR9QGR1_9BACI</name>
<dbReference type="Pfam" id="PF00583">
    <property type="entry name" value="Acetyltransf_1"/>
    <property type="match status" value="1"/>
</dbReference>
<protein>
    <submittedName>
        <fullName evidence="4">GNAT family N-acetyltransferase</fullName>
    </submittedName>
</protein>
<evidence type="ECO:0000259" key="3">
    <source>
        <dbReference type="PROSITE" id="PS51186"/>
    </source>
</evidence>
<evidence type="ECO:0000313" key="5">
    <source>
        <dbReference type="Proteomes" id="UP001516662"/>
    </source>
</evidence>
<dbReference type="PROSITE" id="PS51186">
    <property type="entry name" value="GNAT"/>
    <property type="match status" value="1"/>
</dbReference>
<feature type="domain" description="N-acetyltransferase" evidence="3">
    <location>
        <begin position="8"/>
        <end position="154"/>
    </location>
</feature>
<dbReference type="CDD" id="cd04301">
    <property type="entry name" value="NAT_SF"/>
    <property type="match status" value="1"/>
</dbReference>
<dbReference type="InterPro" id="IPR000182">
    <property type="entry name" value="GNAT_dom"/>
</dbReference>